<proteinExistence type="predicted"/>
<evidence type="ECO:0000256" key="1">
    <source>
        <dbReference type="ARBA" id="ARBA00022801"/>
    </source>
</evidence>
<evidence type="ECO:0000313" key="4">
    <source>
        <dbReference type="Proteomes" id="UP000799770"/>
    </source>
</evidence>
<dbReference type="GO" id="GO:0052689">
    <property type="term" value="F:carboxylic ester hydrolase activity"/>
    <property type="evidence" value="ECO:0007669"/>
    <property type="project" value="UniProtKB-ARBA"/>
</dbReference>
<dbReference type="SMART" id="SM01110">
    <property type="entry name" value="Cutinase"/>
    <property type="match status" value="1"/>
</dbReference>
<dbReference type="InterPro" id="IPR029058">
    <property type="entry name" value="AB_hydrolase_fold"/>
</dbReference>
<dbReference type="AlphaFoldDB" id="A0A6A5ZA56"/>
<name>A0A6A5ZA56_9PLEO</name>
<keyword evidence="2" id="KW-1015">Disulfide bond</keyword>
<keyword evidence="1 3" id="KW-0378">Hydrolase</keyword>
<dbReference type="EMBL" id="ML977322">
    <property type="protein sequence ID" value="KAF2115964.1"/>
    <property type="molecule type" value="Genomic_DNA"/>
</dbReference>
<dbReference type="PANTHER" id="PTHR33630">
    <property type="entry name" value="CUTINASE RV1984C-RELATED-RELATED"/>
    <property type="match status" value="1"/>
</dbReference>
<dbReference type="OrthoDB" id="2586582at2759"/>
<dbReference type="PANTHER" id="PTHR33630:SF13">
    <property type="entry name" value="ACETYLXYLAN ESTERASE"/>
    <property type="match status" value="1"/>
</dbReference>
<dbReference type="InterPro" id="IPR000675">
    <property type="entry name" value="Cutinase/axe"/>
</dbReference>
<feature type="non-terminal residue" evidence="3">
    <location>
        <position position="1"/>
    </location>
</feature>
<organism evidence="3 4">
    <name type="scientific">Lophiotrema nucula</name>
    <dbReference type="NCBI Taxonomy" id="690887"/>
    <lineage>
        <taxon>Eukaryota</taxon>
        <taxon>Fungi</taxon>
        <taxon>Dikarya</taxon>
        <taxon>Ascomycota</taxon>
        <taxon>Pezizomycotina</taxon>
        <taxon>Dothideomycetes</taxon>
        <taxon>Pleosporomycetidae</taxon>
        <taxon>Pleosporales</taxon>
        <taxon>Lophiotremataceae</taxon>
        <taxon>Lophiotrema</taxon>
    </lineage>
</organism>
<dbReference type="Pfam" id="PF01083">
    <property type="entry name" value="Cutinase"/>
    <property type="match status" value="1"/>
</dbReference>
<dbReference type="Proteomes" id="UP000799770">
    <property type="component" value="Unassembled WGS sequence"/>
</dbReference>
<reference evidence="3" key="1">
    <citation type="journal article" date="2020" name="Stud. Mycol.">
        <title>101 Dothideomycetes genomes: a test case for predicting lifestyles and emergence of pathogens.</title>
        <authorList>
            <person name="Haridas S."/>
            <person name="Albert R."/>
            <person name="Binder M."/>
            <person name="Bloem J."/>
            <person name="Labutti K."/>
            <person name="Salamov A."/>
            <person name="Andreopoulos B."/>
            <person name="Baker S."/>
            <person name="Barry K."/>
            <person name="Bills G."/>
            <person name="Bluhm B."/>
            <person name="Cannon C."/>
            <person name="Castanera R."/>
            <person name="Culley D."/>
            <person name="Daum C."/>
            <person name="Ezra D."/>
            <person name="Gonzalez J."/>
            <person name="Henrissat B."/>
            <person name="Kuo A."/>
            <person name="Liang C."/>
            <person name="Lipzen A."/>
            <person name="Lutzoni F."/>
            <person name="Magnuson J."/>
            <person name="Mondo S."/>
            <person name="Nolan M."/>
            <person name="Ohm R."/>
            <person name="Pangilinan J."/>
            <person name="Park H.-J."/>
            <person name="Ramirez L."/>
            <person name="Alfaro M."/>
            <person name="Sun H."/>
            <person name="Tritt A."/>
            <person name="Yoshinaga Y."/>
            <person name="Zwiers L.-H."/>
            <person name="Turgeon B."/>
            <person name="Goodwin S."/>
            <person name="Spatafora J."/>
            <person name="Crous P."/>
            <person name="Grigoriev I."/>
        </authorList>
    </citation>
    <scope>NUCLEOTIDE SEQUENCE</scope>
    <source>
        <strain evidence="3">CBS 627.86</strain>
    </source>
</reference>
<evidence type="ECO:0000313" key="3">
    <source>
        <dbReference type="EMBL" id="KAF2115964.1"/>
    </source>
</evidence>
<sequence length="255" mass="27264">LLHATAIAAQCIHGDPCPEVRALESSDCTAYHIFAARGSDSKYPGHLGHLMKLICDNIDDSCSYEDIIYPANSSQAGPNMWCKSAAIGVENGQAQMTEYSKRCPFPESKLILLGYSQGASVSLDILGGGGANVPWPVNPCEQQNNPALDRSTAPGANIVAAAVFGAVVRSGGQPYSVKGGAKYNGTSPRTDEHLLGLDQFANDGIIRDYCNNGDFVCARDSTPEDLNQHLNYFDLYTEEAAEWVVNTAQNTTGRS</sequence>
<accession>A0A6A5ZA56</accession>
<gene>
    <name evidence="3" type="ORF">BDV96DRAFT_474001</name>
</gene>
<dbReference type="SUPFAM" id="SSF53474">
    <property type="entry name" value="alpha/beta-Hydrolases"/>
    <property type="match status" value="1"/>
</dbReference>
<keyword evidence="4" id="KW-1185">Reference proteome</keyword>
<dbReference type="Gene3D" id="3.40.50.1820">
    <property type="entry name" value="alpha/beta hydrolase"/>
    <property type="match status" value="1"/>
</dbReference>
<evidence type="ECO:0000256" key="2">
    <source>
        <dbReference type="ARBA" id="ARBA00023157"/>
    </source>
</evidence>
<feature type="non-terminal residue" evidence="3">
    <location>
        <position position="255"/>
    </location>
</feature>
<protein>
    <submittedName>
        <fullName evidence="3">Alpha/Beta hydrolase protein</fullName>
    </submittedName>
</protein>